<evidence type="ECO:0000256" key="1">
    <source>
        <dbReference type="SAM" id="MobiDB-lite"/>
    </source>
</evidence>
<name>A0ABS3K8L3_9PROT</name>
<sequence>MPENTRNKSQGADHKAHARQEGTGKPGEVDAERGSREGIRRSAEVKSGELPEQADKPAHKAP</sequence>
<proteinExistence type="predicted"/>
<reference evidence="2 3" key="1">
    <citation type="submission" date="2020-09" db="EMBL/GenBank/DDBJ databases">
        <title>Roseomonas.</title>
        <authorList>
            <person name="Zhu W."/>
        </authorList>
    </citation>
    <scope>NUCLEOTIDE SEQUENCE [LARGE SCALE GENOMIC DNA]</scope>
    <source>
        <strain evidence="2 3">1311</strain>
    </source>
</reference>
<dbReference type="Proteomes" id="UP001518990">
    <property type="component" value="Unassembled WGS sequence"/>
</dbReference>
<evidence type="ECO:0008006" key="4">
    <source>
        <dbReference type="Google" id="ProtNLM"/>
    </source>
</evidence>
<keyword evidence="3" id="KW-1185">Reference proteome</keyword>
<protein>
    <recommendedName>
        <fullName evidence="4">Stress-induced protein</fullName>
    </recommendedName>
</protein>
<feature type="compositionally biased region" description="Basic and acidic residues" evidence="1">
    <location>
        <begin position="11"/>
        <end position="62"/>
    </location>
</feature>
<organism evidence="2 3">
    <name type="scientific">Roseomonas marmotae</name>
    <dbReference type="NCBI Taxonomy" id="2768161"/>
    <lineage>
        <taxon>Bacteria</taxon>
        <taxon>Pseudomonadati</taxon>
        <taxon>Pseudomonadota</taxon>
        <taxon>Alphaproteobacteria</taxon>
        <taxon>Acetobacterales</taxon>
        <taxon>Roseomonadaceae</taxon>
        <taxon>Roseomonas</taxon>
    </lineage>
</organism>
<dbReference type="EMBL" id="JACTNF010000003">
    <property type="protein sequence ID" value="MBO1073807.1"/>
    <property type="molecule type" value="Genomic_DNA"/>
</dbReference>
<dbReference type="RefSeq" id="WP_207445400.1">
    <property type="nucleotide sequence ID" value="NZ_CP061091.1"/>
</dbReference>
<evidence type="ECO:0000313" key="3">
    <source>
        <dbReference type="Proteomes" id="UP001518990"/>
    </source>
</evidence>
<gene>
    <name evidence="2" type="ORF">IAI60_04235</name>
</gene>
<evidence type="ECO:0000313" key="2">
    <source>
        <dbReference type="EMBL" id="MBO1073807.1"/>
    </source>
</evidence>
<feature type="region of interest" description="Disordered" evidence="1">
    <location>
        <begin position="1"/>
        <end position="62"/>
    </location>
</feature>
<accession>A0ABS3K8L3</accession>
<comment type="caution">
    <text evidence="2">The sequence shown here is derived from an EMBL/GenBank/DDBJ whole genome shotgun (WGS) entry which is preliminary data.</text>
</comment>